<protein>
    <submittedName>
        <fullName evidence="1">Capsular biosynthesis protein</fullName>
    </submittedName>
</protein>
<dbReference type="InterPro" id="IPR051706">
    <property type="entry name" value="Glycosyltransferase_domain"/>
</dbReference>
<dbReference type="Gene3D" id="3.90.550.20">
    <property type="match status" value="1"/>
</dbReference>
<dbReference type="GO" id="GO:0016020">
    <property type="term" value="C:membrane"/>
    <property type="evidence" value="ECO:0007669"/>
    <property type="project" value="GOC"/>
</dbReference>
<reference evidence="1 2" key="1">
    <citation type="submission" date="2014-12" db="EMBL/GenBank/DDBJ databases">
        <title>Isolation of bacteria from lake water.</title>
        <authorList>
            <person name="Sheng K.-Y."/>
            <person name="Chin P.-S."/>
            <person name="Chan K.-G."/>
            <person name="Tan G.S."/>
        </authorList>
    </citation>
    <scope>NUCLEOTIDE SEQUENCE [LARGE SCALE GENOMIC DNA]</scope>
    <source>
        <strain evidence="1 2">KY4</strain>
    </source>
</reference>
<dbReference type="GO" id="GO:0051999">
    <property type="term" value="P:mannosyl-inositol phosphorylceramide biosynthetic process"/>
    <property type="evidence" value="ECO:0007669"/>
    <property type="project" value="TreeGrafter"/>
</dbReference>
<dbReference type="PATRIC" id="fig|80878.5.peg.2668"/>
<evidence type="ECO:0000313" key="2">
    <source>
        <dbReference type="Proteomes" id="UP000032566"/>
    </source>
</evidence>
<dbReference type="PANTHER" id="PTHR32385:SF15">
    <property type="entry name" value="INOSITOL PHOSPHOCERAMIDE MANNOSYLTRANSFERASE 1"/>
    <property type="match status" value="1"/>
</dbReference>
<dbReference type="SUPFAM" id="SSF53448">
    <property type="entry name" value="Nucleotide-diphospho-sugar transferases"/>
    <property type="match status" value="1"/>
</dbReference>
<sequence length="331" mass="37049">MTRQLPAAAFRIAYQLLARLQPHRAAAYAPPAPPGAPAVPSTAPTEHPAPIPRKIWSYWHAVEPDPFVQQCIANWQTQCPDFEIQVLNQQTVRDHVPPTDWPEGFSALNPVKQSDWIRLYLVSRYGGYWLDASVVLTQPLDWLQARQGAEHSEFVGFYLGGYTHDARYPVIENWAFGAPADGSFVTAWQREFHHALFEVGTQAYLASLQREPGYAALLQGITDPVYLLGHVTAQRVLRRHPNSRLTLSKAEDTAFFYQKAVSWKWYLLYPRLCLVAADPQMAPLVKLRGGERRHFAELMAQHGAPAPHSLWGKACQAAALLAPAARPAAPH</sequence>
<dbReference type="Pfam" id="PF05704">
    <property type="entry name" value="Caps_synth"/>
    <property type="match status" value="1"/>
</dbReference>
<dbReference type="STRING" id="80878.RP29_01900"/>
<dbReference type="RefSeq" id="WP_084601003.1">
    <property type="nucleotide sequence ID" value="NZ_JXYQ01000005.1"/>
</dbReference>
<accession>A0A0D7KFW0</accession>
<dbReference type="PANTHER" id="PTHR32385">
    <property type="entry name" value="MANNOSYL PHOSPHORYLINOSITOL CERAMIDE SYNTHASE"/>
    <property type="match status" value="1"/>
</dbReference>
<proteinExistence type="predicted"/>
<keyword evidence="2" id="KW-1185">Reference proteome</keyword>
<dbReference type="OrthoDB" id="9802881at2"/>
<dbReference type="InterPro" id="IPR008441">
    <property type="entry name" value="AfumC-like_glycosyl_Trfase"/>
</dbReference>
<organism evidence="1 2">
    <name type="scientific">Acidovorax temperans</name>
    <dbReference type="NCBI Taxonomy" id="80878"/>
    <lineage>
        <taxon>Bacteria</taxon>
        <taxon>Pseudomonadati</taxon>
        <taxon>Pseudomonadota</taxon>
        <taxon>Betaproteobacteria</taxon>
        <taxon>Burkholderiales</taxon>
        <taxon>Comamonadaceae</taxon>
        <taxon>Acidovorax</taxon>
    </lineage>
</organism>
<dbReference type="InterPro" id="IPR029044">
    <property type="entry name" value="Nucleotide-diphossugar_trans"/>
</dbReference>
<dbReference type="AlphaFoldDB" id="A0A0D7KFW0"/>
<dbReference type="EMBL" id="JXYQ01000005">
    <property type="protein sequence ID" value="KJA12108.1"/>
    <property type="molecule type" value="Genomic_DNA"/>
</dbReference>
<dbReference type="Proteomes" id="UP000032566">
    <property type="component" value="Unassembled WGS sequence"/>
</dbReference>
<dbReference type="GO" id="GO:0000030">
    <property type="term" value="F:mannosyltransferase activity"/>
    <property type="evidence" value="ECO:0007669"/>
    <property type="project" value="TreeGrafter"/>
</dbReference>
<name>A0A0D7KFW0_9BURK</name>
<comment type="caution">
    <text evidence="1">The sequence shown here is derived from an EMBL/GenBank/DDBJ whole genome shotgun (WGS) entry which is preliminary data.</text>
</comment>
<gene>
    <name evidence="1" type="ORF">RP29_01900</name>
</gene>
<evidence type="ECO:0000313" key="1">
    <source>
        <dbReference type="EMBL" id="KJA12108.1"/>
    </source>
</evidence>